<dbReference type="InterPro" id="IPR001223">
    <property type="entry name" value="Glyco_hydro18_cat"/>
</dbReference>
<dbReference type="AlphaFoldDB" id="A0ABD3EFV5"/>
<accession>A0ABD3EFV5</accession>
<gene>
    <name evidence="5" type="ORF">CASFOL_002795</name>
</gene>
<dbReference type="PANTHER" id="PTHR45708">
    <property type="entry name" value="ENDOCHITINASE"/>
    <property type="match status" value="1"/>
</dbReference>
<reference evidence="6" key="1">
    <citation type="journal article" date="2024" name="IScience">
        <title>Strigolactones Initiate the Formation of Haustorium-like Structures in Castilleja.</title>
        <authorList>
            <person name="Buerger M."/>
            <person name="Peterson D."/>
            <person name="Chory J."/>
        </authorList>
    </citation>
    <scope>NUCLEOTIDE SEQUENCE [LARGE SCALE GENOMIC DNA]</scope>
</reference>
<dbReference type="Gene3D" id="3.20.20.80">
    <property type="entry name" value="Glycosidases"/>
    <property type="match status" value="1"/>
</dbReference>
<evidence type="ECO:0000313" key="5">
    <source>
        <dbReference type="EMBL" id="KAL3653114.1"/>
    </source>
</evidence>
<dbReference type="SUPFAM" id="SSF51445">
    <property type="entry name" value="(Trans)glycosidases"/>
    <property type="match status" value="1"/>
</dbReference>
<protein>
    <recommendedName>
        <fullName evidence="4">GH18 domain-containing protein</fullName>
    </recommendedName>
</protein>
<keyword evidence="2" id="KW-0326">Glycosidase</keyword>
<sequence>MKMKSTHEYIPLLSLLLHTATCRCHNGIISIYWGNNGGEVSLKKTCATGRFAFVNIAFLSQFGYGQIPILNLAGHCDPSSNECTYISKDINYCQSHGIKVMLSIGGAEGNYSLTTKKDAAHVAAYLYNNYLAGKQNSTARRCRPGQHRPCHQQRLTGALPHFGDVFEIDQ</sequence>
<dbReference type="PROSITE" id="PS51910">
    <property type="entry name" value="GH18_2"/>
    <property type="match status" value="1"/>
</dbReference>
<evidence type="ECO:0000313" key="6">
    <source>
        <dbReference type="Proteomes" id="UP001632038"/>
    </source>
</evidence>
<proteinExistence type="predicted"/>
<organism evidence="5 6">
    <name type="scientific">Castilleja foliolosa</name>
    <dbReference type="NCBI Taxonomy" id="1961234"/>
    <lineage>
        <taxon>Eukaryota</taxon>
        <taxon>Viridiplantae</taxon>
        <taxon>Streptophyta</taxon>
        <taxon>Embryophyta</taxon>
        <taxon>Tracheophyta</taxon>
        <taxon>Spermatophyta</taxon>
        <taxon>Magnoliopsida</taxon>
        <taxon>eudicotyledons</taxon>
        <taxon>Gunneridae</taxon>
        <taxon>Pentapetalae</taxon>
        <taxon>asterids</taxon>
        <taxon>lamiids</taxon>
        <taxon>Lamiales</taxon>
        <taxon>Orobanchaceae</taxon>
        <taxon>Pedicularideae</taxon>
        <taxon>Castillejinae</taxon>
        <taxon>Castilleja</taxon>
    </lineage>
</organism>
<comment type="caution">
    <text evidence="5">The sequence shown here is derived from an EMBL/GenBank/DDBJ whole genome shotgun (WGS) entry which is preliminary data.</text>
</comment>
<dbReference type="InterPro" id="IPR017853">
    <property type="entry name" value="GH"/>
</dbReference>
<name>A0ABD3EFV5_9LAMI</name>
<feature type="domain" description="GH18" evidence="4">
    <location>
        <begin position="27"/>
        <end position="170"/>
    </location>
</feature>
<dbReference type="PANTHER" id="PTHR45708:SF49">
    <property type="entry name" value="ENDOCHITINASE"/>
    <property type="match status" value="1"/>
</dbReference>
<evidence type="ECO:0000256" key="3">
    <source>
        <dbReference type="SAM" id="SignalP"/>
    </source>
</evidence>
<feature type="chain" id="PRO_5044750315" description="GH18 domain-containing protein" evidence="3">
    <location>
        <begin position="23"/>
        <end position="170"/>
    </location>
</feature>
<evidence type="ECO:0000256" key="2">
    <source>
        <dbReference type="ARBA" id="ARBA00023295"/>
    </source>
</evidence>
<keyword evidence="1" id="KW-0378">Hydrolase</keyword>
<dbReference type="InterPro" id="IPR050542">
    <property type="entry name" value="Glycosyl_Hydrlase18_Chitinase"/>
</dbReference>
<dbReference type="GO" id="GO:0016798">
    <property type="term" value="F:hydrolase activity, acting on glycosyl bonds"/>
    <property type="evidence" value="ECO:0007669"/>
    <property type="project" value="UniProtKB-KW"/>
</dbReference>
<evidence type="ECO:0000256" key="1">
    <source>
        <dbReference type="ARBA" id="ARBA00022801"/>
    </source>
</evidence>
<keyword evidence="6" id="KW-1185">Reference proteome</keyword>
<dbReference type="EMBL" id="JAVIJP010000005">
    <property type="protein sequence ID" value="KAL3653114.1"/>
    <property type="molecule type" value="Genomic_DNA"/>
</dbReference>
<keyword evidence="3" id="KW-0732">Signal</keyword>
<dbReference type="Proteomes" id="UP001632038">
    <property type="component" value="Unassembled WGS sequence"/>
</dbReference>
<feature type="signal peptide" evidence="3">
    <location>
        <begin position="1"/>
        <end position="22"/>
    </location>
</feature>
<evidence type="ECO:0000259" key="4">
    <source>
        <dbReference type="PROSITE" id="PS51910"/>
    </source>
</evidence>